<organism evidence="8 9">
    <name type="scientific">Actinokineospora xionganensis</name>
    <dbReference type="NCBI Taxonomy" id="2684470"/>
    <lineage>
        <taxon>Bacteria</taxon>
        <taxon>Bacillati</taxon>
        <taxon>Actinomycetota</taxon>
        <taxon>Actinomycetes</taxon>
        <taxon>Pseudonocardiales</taxon>
        <taxon>Pseudonocardiaceae</taxon>
        <taxon>Actinokineospora</taxon>
    </lineage>
</organism>
<feature type="transmembrane region" description="Helical" evidence="7">
    <location>
        <begin position="37"/>
        <end position="59"/>
    </location>
</feature>
<dbReference type="EMBL" id="JABVED010000003">
    <property type="protein sequence ID" value="MBC6446828.1"/>
    <property type="molecule type" value="Genomic_DNA"/>
</dbReference>
<comment type="similarity">
    <text evidence="2">Belongs to the UPF0719 family.</text>
</comment>
<keyword evidence="6 7" id="KW-0472">Membrane</keyword>
<accession>A0ABR7L2U2</accession>
<evidence type="ECO:0000313" key="8">
    <source>
        <dbReference type="EMBL" id="MBC6446828.1"/>
    </source>
</evidence>
<reference evidence="8 9" key="1">
    <citation type="submission" date="2020-06" db="EMBL/GenBank/DDBJ databases">
        <title>Actinokineospora xiongansis sp. nov., isolated from soil of Baiyangdian.</title>
        <authorList>
            <person name="Zhang X."/>
        </authorList>
    </citation>
    <scope>NUCLEOTIDE SEQUENCE [LARGE SCALE GENOMIC DNA]</scope>
    <source>
        <strain evidence="8 9">HBU206404</strain>
    </source>
</reference>
<evidence type="ECO:0000256" key="5">
    <source>
        <dbReference type="ARBA" id="ARBA00022989"/>
    </source>
</evidence>
<dbReference type="Proteomes" id="UP000734823">
    <property type="component" value="Unassembled WGS sequence"/>
</dbReference>
<keyword evidence="5 7" id="KW-1133">Transmembrane helix</keyword>
<dbReference type="Pfam" id="PF03994">
    <property type="entry name" value="DUF350"/>
    <property type="match status" value="1"/>
</dbReference>
<name>A0ABR7L2U2_9PSEU</name>
<protein>
    <submittedName>
        <fullName evidence="8">DUF350 domain-containing protein</fullName>
    </submittedName>
</protein>
<dbReference type="InterPro" id="IPR007140">
    <property type="entry name" value="DUF350"/>
</dbReference>
<keyword evidence="9" id="KW-1185">Reference proteome</keyword>
<feature type="transmembrane region" description="Helical" evidence="7">
    <location>
        <begin position="146"/>
        <end position="168"/>
    </location>
</feature>
<evidence type="ECO:0000256" key="1">
    <source>
        <dbReference type="ARBA" id="ARBA00004651"/>
    </source>
</evidence>
<evidence type="ECO:0000256" key="7">
    <source>
        <dbReference type="SAM" id="Phobius"/>
    </source>
</evidence>
<keyword evidence="4 7" id="KW-0812">Transmembrane</keyword>
<comment type="subcellular location">
    <subcellularLocation>
        <location evidence="1">Cell membrane</location>
        <topology evidence="1">Multi-pass membrane protein</topology>
    </subcellularLocation>
</comment>
<evidence type="ECO:0000256" key="2">
    <source>
        <dbReference type="ARBA" id="ARBA00005779"/>
    </source>
</evidence>
<evidence type="ECO:0000256" key="3">
    <source>
        <dbReference type="ARBA" id="ARBA00022475"/>
    </source>
</evidence>
<feature type="transmembrane region" description="Helical" evidence="7">
    <location>
        <begin position="79"/>
        <end position="99"/>
    </location>
</feature>
<gene>
    <name evidence="8" type="ORF">GPZ80_06515</name>
</gene>
<proteinExistence type="inferred from homology"/>
<evidence type="ECO:0000256" key="4">
    <source>
        <dbReference type="ARBA" id="ARBA00022692"/>
    </source>
</evidence>
<feature type="transmembrane region" description="Helical" evidence="7">
    <location>
        <begin position="105"/>
        <end position="126"/>
    </location>
</feature>
<sequence>MQAHGGRVTSQLAALSNASGVAQYALPAGFGADLGKGIGAIALYAIVGLVLMLIGFYAIDWTTPGKLSELVRTGRPNAVIVTASGMVSMALIIVVAIFFSASDLTAGLITSVVYGLVGIIAQVLAVRTLEWVTKLDVRNTIEAEKFAPASVVVAAVHIALGLIVAVAIS</sequence>
<keyword evidence="3" id="KW-1003">Cell membrane</keyword>
<evidence type="ECO:0000313" key="9">
    <source>
        <dbReference type="Proteomes" id="UP000734823"/>
    </source>
</evidence>
<comment type="caution">
    <text evidence="8">The sequence shown here is derived from an EMBL/GenBank/DDBJ whole genome shotgun (WGS) entry which is preliminary data.</text>
</comment>
<evidence type="ECO:0000256" key="6">
    <source>
        <dbReference type="ARBA" id="ARBA00023136"/>
    </source>
</evidence>